<keyword evidence="9" id="KW-1185">Reference proteome</keyword>
<evidence type="ECO:0000256" key="4">
    <source>
        <dbReference type="ARBA" id="ARBA00017099"/>
    </source>
</evidence>
<gene>
    <name evidence="8" type="primary">rmlD</name>
    <name evidence="8" type="ORF">FPE01S_01_02210</name>
</gene>
<comment type="catalytic activity">
    <reaction evidence="5">
        <text>dTDP-beta-L-rhamnose + NADP(+) = dTDP-4-dehydro-beta-L-rhamnose + NADPH + H(+)</text>
        <dbReference type="Rhea" id="RHEA:21796"/>
        <dbReference type="ChEBI" id="CHEBI:15378"/>
        <dbReference type="ChEBI" id="CHEBI:57510"/>
        <dbReference type="ChEBI" id="CHEBI:57783"/>
        <dbReference type="ChEBI" id="CHEBI:58349"/>
        <dbReference type="ChEBI" id="CHEBI:62830"/>
        <dbReference type="EC" id="1.1.1.133"/>
    </reaction>
</comment>
<dbReference type="EC" id="1.1.1.133" evidence="3 6"/>
<comment type="pathway">
    <text evidence="1 6">Carbohydrate biosynthesis; dTDP-L-rhamnose biosynthesis.</text>
</comment>
<dbReference type="Pfam" id="PF04321">
    <property type="entry name" value="RmlD_sub_bind"/>
    <property type="match status" value="1"/>
</dbReference>
<sequence>MHTILVTGADGQLGSELQVIASLYPEYRFLFTGSSQLDITDEAAVRNIFMQESPAFCINCAAYTAVDKAESEPDKADAVNAAAAGNLAKAADVTGCRLIHISTDYVFDGTATVPLAETAVTNPLGVYGVSKWKGEQLVLSIAPDSIVIRTSWVYSSFGKNFVKTMLRLMAERETINVVNDQQGSPTYAADLARAIMQIVQKLPDTENAGGIYHYANAGAITWFEFAQAIAGMTGSRCRVNPITTAEYPTPAKRPAYSVFDTNRIRQVFDVPVYPWQESLQACLLQLQGYLAGQ</sequence>
<comment type="function">
    <text evidence="6">Catalyzes the reduction of dTDP-6-deoxy-L-lyxo-4-hexulose to yield dTDP-L-rhamnose.</text>
</comment>
<evidence type="ECO:0000256" key="3">
    <source>
        <dbReference type="ARBA" id="ARBA00012929"/>
    </source>
</evidence>
<keyword evidence="6" id="KW-0521">NADP</keyword>
<evidence type="ECO:0000259" key="7">
    <source>
        <dbReference type="Pfam" id="PF04321"/>
    </source>
</evidence>
<evidence type="ECO:0000313" key="9">
    <source>
        <dbReference type="Proteomes" id="UP000033121"/>
    </source>
</evidence>
<feature type="domain" description="RmlD-like substrate binding" evidence="7">
    <location>
        <begin position="3"/>
        <end position="286"/>
    </location>
</feature>
<dbReference type="RefSeq" id="WP_046367115.1">
    <property type="nucleotide sequence ID" value="NZ_BBWV01000001.1"/>
</dbReference>
<reference evidence="8 9" key="1">
    <citation type="submission" date="2015-04" db="EMBL/GenBank/DDBJ databases">
        <title>Whole genome shotgun sequence of Flavihumibacter petaseus NBRC 106054.</title>
        <authorList>
            <person name="Miyazawa S."/>
            <person name="Hosoyama A."/>
            <person name="Hashimoto M."/>
            <person name="Noguchi M."/>
            <person name="Tsuchikane K."/>
            <person name="Ohji S."/>
            <person name="Yamazoe A."/>
            <person name="Ichikawa N."/>
            <person name="Kimura A."/>
            <person name="Fujita N."/>
        </authorList>
    </citation>
    <scope>NUCLEOTIDE SEQUENCE [LARGE SCALE GENOMIC DNA]</scope>
    <source>
        <strain evidence="8 9">NBRC 106054</strain>
    </source>
</reference>
<comment type="similarity">
    <text evidence="2 6">Belongs to the dTDP-4-dehydrorhamnose reductase family.</text>
</comment>
<dbReference type="PANTHER" id="PTHR10491:SF4">
    <property type="entry name" value="METHIONINE ADENOSYLTRANSFERASE 2 SUBUNIT BETA"/>
    <property type="match status" value="1"/>
</dbReference>
<dbReference type="Proteomes" id="UP000033121">
    <property type="component" value="Unassembled WGS sequence"/>
</dbReference>
<dbReference type="InterPro" id="IPR029903">
    <property type="entry name" value="RmlD-like-bd"/>
</dbReference>
<dbReference type="Gene3D" id="3.90.25.10">
    <property type="entry name" value="UDP-galactose 4-epimerase, domain 1"/>
    <property type="match status" value="1"/>
</dbReference>
<dbReference type="EMBL" id="BBWV01000001">
    <property type="protein sequence ID" value="GAO41209.1"/>
    <property type="molecule type" value="Genomic_DNA"/>
</dbReference>
<dbReference type="STRING" id="1220578.FPE01S_01_02210"/>
<dbReference type="NCBIfam" id="TIGR01214">
    <property type="entry name" value="rmlD"/>
    <property type="match status" value="1"/>
</dbReference>
<proteinExistence type="inferred from homology"/>
<evidence type="ECO:0000256" key="1">
    <source>
        <dbReference type="ARBA" id="ARBA00004781"/>
    </source>
</evidence>
<evidence type="ECO:0000313" key="8">
    <source>
        <dbReference type="EMBL" id="GAO41209.1"/>
    </source>
</evidence>
<dbReference type="GO" id="GO:0019305">
    <property type="term" value="P:dTDP-rhamnose biosynthetic process"/>
    <property type="evidence" value="ECO:0007669"/>
    <property type="project" value="UniProtKB-UniPathway"/>
</dbReference>
<name>A0A0E9MUF6_9BACT</name>
<dbReference type="PANTHER" id="PTHR10491">
    <property type="entry name" value="DTDP-4-DEHYDRORHAMNOSE REDUCTASE"/>
    <property type="match status" value="1"/>
</dbReference>
<protein>
    <recommendedName>
        <fullName evidence="4 6">dTDP-4-dehydrorhamnose reductase</fullName>
        <ecNumber evidence="3 6">1.1.1.133</ecNumber>
    </recommendedName>
</protein>
<comment type="caution">
    <text evidence="8">The sequence shown here is derived from an EMBL/GenBank/DDBJ whole genome shotgun (WGS) entry which is preliminary data.</text>
</comment>
<dbReference type="InterPro" id="IPR005913">
    <property type="entry name" value="dTDP_dehydrorham_reduct"/>
</dbReference>
<dbReference type="Gene3D" id="3.40.50.720">
    <property type="entry name" value="NAD(P)-binding Rossmann-like Domain"/>
    <property type="match status" value="1"/>
</dbReference>
<dbReference type="GO" id="GO:0005829">
    <property type="term" value="C:cytosol"/>
    <property type="evidence" value="ECO:0007669"/>
    <property type="project" value="TreeGrafter"/>
</dbReference>
<dbReference type="OrthoDB" id="9803892at2"/>
<dbReference type="CDD" id="cd05254">
    <property type="entry name" value="dTDP_HR_like_SDR_e"/>
    <property type="match status" value="1"/>
</dbReference>
<accession>A0A0E9MUF6</accession>
<dbReference type="UniPathway" id="UPA00124"/>
<dbReference type="AlphaFoldDB" id="A0A0E9MUF6"/>
<evidence type="ECO:0000256" key="6">
    <source>
        <dbReference type="RuleBase" id="RU364082"/>
    </source>
</evidence>
<keyword evidence="6" id="KW-0560">Oxidoreductase</keyword>
<dbReference type="GO" id="GO:0008831">
    <property type="term" value="F:dTDP-4-dehydrorhamnose reductase activity"/>
    <property type="evidence" value="ECO:0007669"/>
    <property type="project" value="UniProtKB-EC"/>
</dbReference>
<dbReference type="InterPro" id="IPR036291">
    <property type="entry name" value="NAD(P)-bd_dom_sf"/>
</dbReference>
<organism evidence="8 9">
    <name type="scientific">Flavihumibacter petaseus NBRC 106054</name>
    <dbReference type="NCBI Taxonomy" id="1220578"/>
    <lineage>
        <taxon>Bacteria</taxon>
        <taxon>Pseudomonadati</taxon>
        <taxon>Bacteroidota</taxon>
        <taxon>Chitinophagia</taxon>
        <taxon>Chitinophagales</taxon>
        <taxon>Chitinophagaceae</taxon>
        <taxon>Flavihumibacter</taxon>
    </lineage>
</organism>
<evidence type="ECO:0000256" key="5">
    <source>
        <dbReference type="ARBA" id="ARBA00048200"/>
    </source>
</evidence>
<dbReference type="SUPFAM" id="SSF51735">
    <property type="entry name" value="NAD(P)-binding Rossmann-fold domains"/>
    <property type="match status" value="1"/>
</dbReference>
<evidence type="ECO:0000256" key="2">
    <source>
        <dbReference type="ARBA" id="ARBA00010944"/>
    </source>
</evidence>